<keyword evidence="9" id="KW-1185">Reference proteome</keyword>
<dbReference type="Proteomes" id="UP000272015">
    <property type="component" value="Unassembled WGS sequence"/>
</dbReference>
<comment type="caution">
    <text evidence="8">The sequence shown here is derived from an EMBL/GenBank/DDBJ whole genome shotgun (WGS) entry which is preliminary data.</text>
</comment>
<organism evidence="8 9">
    <name type="scientific">Cryobacterium melibiosiphilum</name>
    <dbReference type="NCBI Taxonomy" id="995039"/>
    <lineage>
        <taxon>Bacteria</taxon>
        <taxon>Bacillati</taxon>
        <taxon>Actinomycetota</taxon>
        <taxon>Actinomycetes</taxon>
        <taxon>Micrococcales</taxon>
        <taxon>Microbacteriaceae</taxon>
        <taxon>Cryobacterium</taxon>
    </lineage>
</organism>
<comment type="subcellular location">
    <subcellularLocation>
        <location evidence="1">Cell membrane</location>
        <topology evidence="1">Multi-pass membrane protein</topology>
    </subcellularLocation>
</comment>
<evidence type="ECO:0000256" key="6">
    <source>
        <dbReference type="SAM" id="MobiDB-lite"/>
    </source>
</evidence>
<evidence type="ECO:0000256" key="1">
    <source>
        <dbReference type="ARBA" id="ARBA00004651"/>
    </source>
</evidence>
<dbReference type="PANTHER" id="PTHR33545">
    <property type="entry name" value="UPF0750 MEMBRANE PROTEIN YITT-RELATED"/>
    <property type="match status" value="1"/>
</dbReference>
<keyword evidence="4 7" id="KW-1133">Transmembrane helix</keyword>
<evidence type="ECO:0000256" key="5">
    <source>
        <dbReference type="ARBA" id="ARBA00023136"/>
    </source>
</evidence>
<evidence type="ECO:0000256" key="2">
    <source>
        <dbReference type="ARBA" id="ARBA00022475"/>
    </source>
</evidence>
<feature type="transmembrane region" description="Helical" evidence="7">
    <location>
        <begin position="84"/>
        <end position="101"/>
    </location>
</feature>
<dbReference type="Pfam" id="PF02588">
    <property type="entry name" value="YitT_membrane"/>
    <property type="match status" value="1"/>
</dbReference>
<dbReference type="GO" id="GO:0005886">
    <property type="term" value="C:plasma membrane"/>
    <property type="evidence" value="ECO:0007669"/>
    <property type="project" value="UniProtKB-SubCell"/>
</dbReference>
<keyword evidence="2" id="KW-1003">Cell membrane</keyword>
<name>A0A3A5MLQ7_9MICO</name>
<evidence type="ECO:0000256" key="7">
    <source>
        <dbReference type="SAM" id="Phobius"/>
    </source>
</evidence>
<dbReference type="InterPro" id="IPR003740">
    <property type="entry name" value="YitT"/>
</dbReference>
<keyword evidence="3 7" id="KW-0812">Transmembrane</keyword>
<dbReference type="OrthoDB" id="3296441at2"/>
<evidence type="ECO:0000313" key="8">
    <source>
        <dbReference type="EMBL" id="RJT85668.1"/>
    </source>
</evidence>
<dbReference type="AlphaFoldDB" id="A0A3A5MLQ7"/>
<protein>
    <submittedName>
        <fullName evidence="8">YitT family protein</fullName>
    </submittedName>
</protein>
<dbReference type="PANTHER" id="PTHR33545:SF5">
    <property type="entry name" value="UPF0750 MEMBRANE PROTEIN YITT"/>
    <property type="match status" value="1"/>
</dbReference>
<keyword evidence="5 7" id="KW-0472">Membrane</keyword>
<dbReference type="EMBL" id="QZVS01000095">
    <property type="protein sequence ID" value="RJT85668.1"/>
    <property type="molecule type" value="Genomic_DNA"/>
</dbReference>
<dbReference type="InterPro" id="IPR051461">
    <property type="entry name" value="UPF0750_membrane"/>
</dbReference>
<evidence type="ECO:0000256" key="3">
    <source>
        <dbReference type="ARBA" id="ARBA00022692"/>
    </source>
</evidence>
<feature type="transmembrane region" description="Helical" evidence="7">
    <location>
        <begin position="113"/>
        <end position="142"/>
    </location>
</feature>
<reference evidence="8 9" key="1">
    <citation type="submission" date="2018-09" db="EMBL/GenBank/DDBJ databases">
        <title>Novel species of Cryobacterium.</title>
        <authorList>
            <person name="Liu Q."/>
            <person name="Xin Y.-H."/>
        </authorList>
    </citation>
    <scope>NUCLEOTIDE SEQUENCE [LARGE SCALE GENOMIC DNA]</scope>
    <source>
        <strain evidence="8 9">Hh39</strain>
    </source>
</reference>
<proteinExistence type="predicted"/>
<feature type="region of interest" description="Disordered" evidence="6">
    <location>
        <begin position="40"/>
        <end position="74"/>
    </location>
</feature>
<evidence type="ECO:0000256" key="4">
    <source>
        <dbReference type="ARBA" id="ARBA00022989"/>
    </source>
</evidence>
<accession>A0A3A5MLQ7</accession>
<sequence length="271" mass="28358">MDSGIVILGLTAQHHKSLPQAPTCGQVALARTVTENVTVLDPTASDPTLPDTGSDTRPDTPPTPEAFRAPLAPPAPRHSVLEDVLGILTGTVIASFGLFLLKSSAAVTGGTAGLALLLSYVGAVPFGVLFFAVNVPFFLLAIWKKGWNFTLRTVAAVALVSLFSSLHPILLQVDTLNPVYGVLLGNLVIGVGLLVLFRHKASLGGFNILALIVQERLGWRAGYVQMTLDVVIVLAALTVVSPLVVLLSAAGAVVLNLVLALNHRPGRYLGT</sequence>
<feature type="transmembrane region" description="Helical" evidence="7">
    <location>
        <begin position="179"/>
        <end position="197"/>
    </location>
</feature>
<feature type="transmembrane region" description="Helical" evidence="7">
    <location>
        <begin position="154"/>
        <end position="173"/>
    </location>
</feature>
<evidence type="ECO:0000313" key="9">
    <source>
        <dbReference type="Proteomes" id="UP000272015"/>
    </source>
</evidence>
<gene>
    <name evidence="8" type="ORF">D6T64_18840</name>
</gene>